<dbReference type="EMBL" id="HBGF01049898">
    <property type="protein sequence ID" value="CAD9152091.1"/>
    <property type="molecule type" value="Transcribed_RNA"/>
</dbReference>
<name>A0A6U4XTE9_NEODS</name>
<feature type="transmembrane region" description="Helical" evidence="6">
    <location>
        <begin position="241"/>
        <end position="259"/>
    </location>
</feature>
<feature type="region of interest" description="Disordered" evidence="5">
    <location>
        <begin position="379"/>
        <end position="404"/>
    </location>
</feature>
<feature type="transmembrane region" description="Helical" evidence="6">
    <location>
        <begin position="86"/>
        <end position="111"/>
    </location>
</feature>
<feature type="compositionally biased region" description="Basic and acidic residues" evidence="5">
    <location>
        <begin position="379"/>
        <end position="394"/>
    </location>
</feature>
<feature type="transmembrane region" description="Helical" evidence="6">
    <location>
        <begin position="199"/>
        <end position="221"/>
    </location>
</feature>
<evidence type="ECO:0000256" key="1">
    <source>
        <dbReference type="ARBA" id="ARBA00004141"/>
    </source>
</evidence>
<protein>
    <submittedName>
        <fullName evidence="7">Uncharacterized protein</fullName>
    </submittedName>
</protein>
<sequence length="404" mass="42853">MRRAVRSCCGRPVAYCSQSRGLSLTGWFRGVPHSSAGSDDAAAGVSAEINSLSAAQPTTASTIEQFARSVDSPEKKSLIQRMDDSWTAFFDGFGLPHFGFIDGGAAWLQVIEAMTGVGWPATIFAFGFAMRLLTLGLSVYGERATLRMVLATKETQAEHRAYDEVSRTFGASQLEIREAGEKMKAARDAACRRHGTSMLAVMSPLLGAPVFAGGLAVVFRLLETMPRGIESSGLGVPEPTGVAACVAVGATLMNFELTLARKRAGSSQQNAMSLVPFAARCVAVGALGVVAQLKAGLVIYWCGMCCAGLLQPLVMSLPAFRHWLKIPDVGPVVQPNPLRQGVASDASAPTGGTGGILMSRFPTLAKLLQPGAALRTMEDLRTSEENNRAKETPKRATSWRGNTK</sequence>
<accession>A0A6U4XTE9</accession>
<keyword evidence="2 6" id="KW-0812">Transmembrane</keyword>
<evidence type="ECO:0000256" key="4">
    <source>
        <dbReference type="ARBA" id="ARBA00023136"/>
    </source>
</evidence>
<feature type="transmembrane region" description="Helical" evidence="6">
    <location>
        <begin position="117"/>
        <end position="140"/>
    </location>
</feature>
<evidence type="ECO:0000256" key="6">
    <source>
        <dbReference type="SAM" id="Phobius"/>
    </source>
</evidence>
<feature type="transmembrane region" description="Helical" evidence="6">
    <location>
        <begin position="297"/>
        <end position="317"/>
    </location>
</feature>
<dbReference type="GO" id="GO:0005743">
    <property type="term" value="C:mitochondrial inner membrane"/>
    <property type="evidence" value="ECO:0007669"/>
    <property type="project" value="TreeGrafter"/>
</dbReference>
<evidence type="ECO:0000313" key="8">
    <source>
        <dbReference type="EMBL" id="CAD9152091.1"/>
    </source>
</evidence>
<organism evidence="7">
    <name type="scientific">Neobodo designis</name>
    <name type="common">Flagellated protozoan</name>
    <name type="synonym">Bodo designis</name>
    <dbReference type="NCBI Taxonomy" id="312471"/>
    <lineage>
        <taxon>Eukaryota</taxon>
        <taxon>Discoba</taxon>
        <taxon>Euglenozoa</taxon>
        <taxon>Kinetoplastea</taxon>
        <taxon>Metakinetoplastina</taxon>
        <taxon>Neobodonida</taxon>
        <taxon>Neobodo</taxon>
    </lineage>
</organism>
<evidence type="ECO:0000256" key="5">
    <source>
        <dbReference type="SAM" id="MobiDB-lite"/>
    </source>
</evidence>
<evidence type="ECO:0000256" key="3">
    <source>
        <dbReference type="ARBA" id="ARBA00022989"/>
    </source>
</evidence>
<proteinExistence type="predicted"/>
<dbReference type="EMBL" id="HBGF01049897">
    <property type="protein sequence ID" value="CAD9152090.1"/>
    <property type="molecule type" value="Transcribed_RNA"/>
</dbReference>
<feature type="transmembrane region" description="Helical" evidence="6">
    <location>
        <begin position="271"/>
        <end position="291"/>
    </location>
</feature>
<keyword evidence="3 6" id="KW-1133">Transmembrane helix</keyword>
<dbReference type="InterPro" id="IPR001708">
    <property type="entry name" value="YidC/ALB3/OXA1/COX18"/>
</dbReference>
<keyword evidence="4 6" id="KW-0472">Membrane</keyword>
<evidence type="ECO:0000313" key="7">
    <source>
        <dbReference type="EMBL" id="CAD9152090.1"/>
    </source>
</evidence>
<dbReference type="AlphaFoldDB" id="A0A6U4XTE9"/>
<dbReference type="GO" id="GO:0032977">
    <property type="term" value="F:membrane insertase activity"/>
    <property type="evidence" value="ECO:0007669"/>
    <property type="project" value="InterPro"/>
</dbReference>
<dbReference type="PANTHER" id="PTHR12428">
    <property type="entry name" value="OXA1"/>
    <property type="match status" value="1"/>
</dbReference>
<dbReference type="GO" id="GO:0032979">
    <property type="term" value="P:protein insertion into mitochondrial inner membrane from matrix"/>
    <property type="evidence" value="ECO:0007669"/>
    <property type="project" value="TreeGrafter"/>
</dbReference>
<gene>
    <name evidence="7" type="ORF">NDES1114_LOCUS33409</name>
    <name evidence="8" type="ORF">NDES1114_LOCUS33410</name>
</gene>
<evidence type="ECO:0000256" key="2">
    <source>
        <dbReference type="ARBA" id="ARBA00022692"/>
    </source>
</evidence>
<reference evidence="7" key="1">
    <citation type="submission" date="2021-01" db="EMBL/GenBank/DDBJ databases">
        <authorList>
            <person name="Corre E."/>
            <person name="Pelletier E."/>
            <person name="Niang G."/>
            <person name="Scheremetjew M."/>
            <person name="Finn R."/>
            <person name="Kale V."/>
            <person name="Holt S."/>
            <person name="Cochrane G."/>
            <person name="Meng A."/>
            <person name="Brown T."/>
            <person name="Cohen L."/>
        </authorList>
    </citation>
    <scope>NUCLEOTIDE SEQUENCE</scope>
    <source>
        <strain evidence="7">CCAP 1951/1</strain>
    </source>
</reference>
<comment type="subcellular location">
    <subcellularLocation>
        <location evidence="1">Membrane</location>
        <topology evidence="1">Multi-pass membrane protein</topology>
    </subcellularLocation>
</comment>
<dbReference type="PANTHER" id="PTHR12428:SF65">
    <property type="entry name" value="CYTOCHROME C OXIDASE ASSEMBLY PROTEIN COX18, MITOCHONDRIAL"/>
    <property type="match status" value="1"/>
</dbReference>